<dbReference type="InterPro" id="IPR018114">
    <property type="entry name" value="TRYPSIN_HIS"/>
</dbReference>
<gene>
    <name evidence="4" type="ORF">GCK72_002932</name>
</gene>
<dbReference type="InterPro" id="IPR009003">
    <property type="entry name" value="Peptidase_S1_PA"/>
</dbReference>
<evidence type="ECO:0000313" key="4">
    <source>
        <dbReference type="EMBL" id="KAF1771107.1"/>
    </source>
</evidence>
<dbReference type="PANTHER" id="PTHR22596:SF16">
    <property type="entry name" value="PEPTIDASE S1 DOMAIN-CONTAINING PROTEIN"/>
    <property type="match status" value="1"/>
</dbReference>
<dbReference type="PANTHER" id="PTHR22596">
    <property type="entry name" value="TRYPSIN-LIKE PROTEASE PROTEIN 6"/>
    <property type="match status" value="1"/>
</dbReference>
<keyword evidence="1" id="KW-1133">Transmembrane helix</keyword>
<keyword evidence="1" id="KW-0472">Membrane</keyword>
<dbReference type="PROSITE" id="PS50240">
    <property type="entry name" value="TRYPSIN_DOM"/>
    <property type="match status" value="1"/>
</dbReference>
<dbReference type="PROSITE" id="PS00134">
    <property type="entry name" value="TRYPSIN_HIS"/>
    <property type="match status" value="1"/>
</dbReference>
<keyword evidence="1" id="KW-0812">Transmembrane</keyword>
<dbReference type="GO" id="GO:0004252">
    <property type="term" value="F:serine-type endopeptidase activity"/>
    <property type="evidence" value="ECO:0007669"/>
    <property type="project" value="InterPro"/>
</dbReference>
<dbReference type="KEGG" id="crq:GCK72_002932"/>
<dbReference type="RefSeq" id="XP_053592347.1">
    <property type="nucleotide sequence ID" value="XM_053723702.1"/>
</dbReference>
<comment type="caution">
    <text evidence="4">The sequence shown here is derived from an EMBL/GenBank/DDBJ whole genome shotgun (WGS) entry which is preliminary data.</text>
</comment>
<protein>
    <recommendedName>
        <fullName evidence="3">Peptidase S1 domain-containing protein</fullName>
    </recommendedName>
</protein>
<dbReference type="InterPro" id="IPR001314">
    <property type="entry name" value="Peptidase_S1A"/>
</dbReference>
<feature type="domain" description="Peptidase S1" evidence="3">
    <location>
        <begin position="38"/>
        <end position="331"/>
    </location>
</feature>
<dbReference type="GO" id="GO:0006508">
    <property type="term" value="P:proteolysis"/>
    <property type="evidence" value="ECO:0007669"/>
    <property type="project" value="InterPro"/>
</dbReference>
<keyword evidence="2" id="KW-0732">Signal</keyword>
<dbReference type="EMBL" id="WUAV01000001">
    <property type="protein sequence ID" value="KAF1771107.1"/>
    <property type="molecule type" value="Genomic_DNA"/>
</dbReference>
<dbReference type="Proteomes" id="UP000483820">
    <property type="component" value="Chromosome I"/>
</dbReference>
<dbReference type="InterPro" id="IPR001254">
    <property type="entry name" value="Trypsin_dom"/>
</dbReference>
<dbReference type="Pfam" id="PF03761">
    <property type="entry name" value="DUF316"/>
    <property type="match status" value="1"/>
</dbReference>
<feature type="signal peptide" evidence="2">
    <location>
        <begin position="1"/>
        <end position="15"/>
    </location>
</feature>
<accession>A0A6A5HXB0</accession>
<organism evidence="4 5">
    <name type="scientific">Caenorhabditis remanei</name>
    <name type="common">Caenorhabditis vulgaris</name>
    <dbReference type="NCBI Taxonomy" id="31234"/>
    <lineage>
        <taxon>Eukaryota</taxon>
        <taxon>Metazoa</taxon>
        <taxon>Ecdysozoa</taxon>
        <taxon>Nematoda</taxon>
        <taxon>Chromadorea</taxon>
        <taxon>Rhabditida</taxon>
        <taxon>Rhabditina</taxon>
        <taxon>Rhabditomorpha</taxon>
        <taxon>Rhabditoidea</taxon>
        <taxon>Rhabditidae</taxon>
        <taxon>Peloderinae</taxon>
        <taxon>Caenorhabditis</taxon>
    </lineage>
</organism>
<evidence type="ECO:0000259" key="3">
    <source>
        <dbReference type="PROSITE" id="PS50240"/>
    </source>
</evidence>
<evidence type="ECO:0000313" key="5">
    <source>
        <dbReference type="Proteomes" id="UP000483820"/>
    </source>
</evidence>
<evidence type="ECO:0000256" key="1">
    <source>
        <dbReference type="SAM" id="Phobius"/>
    </source>
</evidence>
<dbReference type="SMART" id="SM00020">
    <property type="entry name" value="Tryp_SPc"/>
    <property type="match status" value="1"/>
</dbReference>
<proteinExistence type="predicted"/>
<dbReference type="SUPFAM" id="SSF50494">
    <property type="entry name" value="Trypsin-like serine proteases"/>
    <property type="match status" value="1"/>
</dbReference>
<dbReference type="GeneID" id="9802353"/>
<feature type="transmembrane region" description="Helical" evidence="1">
    <location>
        <begin position="322"/>
        <end position="338"/>
    </location>
</feature>
<evidence type="ECO:0000256" key="2">
    <source>
        <dbReference type="SAM" id="SignalP"/>
    </source>
</evidence>
<dbReference type="Gene3D" id="2.40.10.10">
    <property type="entry name" value="Trypsin-like serine proteases"/>
    <property type="match status" value="1"/>
</dbReference>
<reference evidence="4 5" key="1">
    <citation type="submission" date="2019-12" db="EMBL/GenBank/DDBJ databases">
        <title>Chromosome-level assembly of the Caenorhabditis remanei genome.</title>
        <authorList>
            <person name="Teterina A.A."/>
            <person name="Willis J.H."/>
            <person name="Phillips P.C."/>
        </authorList>
    </citation>
    <scope>NUCLEOTIDE SEQUENCE [LARGE SCALE GENOMIC DNA]</scope>
    <source>
        <strain evidence="4 5">PX506</strain>
        <tissue evidence="4">Whole organism</tissue>
    </source>
</reference>
<dbReference type="CTD" id="9802353"/>
<dbReference type="AlphaFoldDB" id="A0A6A5HXB0"/>
<dbReference type="InterPro" id="IPR043504">
    <property type="entry name" value="Peptidase_S1_PA_chymotrypsin"/>
</dbReference>
<feature type="chain" id="PRO_5025460021" description="Peptidase S1 domain-containing protein" evidence="2">
    <location>
        <begin position="16"/>
        <end position="341"/>
    </location>
</feature>
<sequence>MNLIVIICLIALVESRKLTTEENEKRLEVCGLTGKPKVFNGRPTKSSEAPWSVMVMTKKGDEEGGFCTGTILSPRHILSATHCAATGDENEWTHTDVKFPSPKEKCGEHDNLIVTEVAASRVHVSSRNLTLLGRAKYLHMFQFCRVVNKGEYEVQYADDIMIIELADDIEYSENVQPACTARDTIDNEIGTQLDFFGYGDNPPADMPKSPPRTRNEILLLHHKTYVSHMVKDGYQFSMDSRIFATKSVKMNTIACPGDSGGGAIRKIDGRNTVVGVAMRGSCEKMVRGRDGFEIHASVGYNHDNICESTGICNPPRPDSSQFMSWMLVFIVVFIGVLWQEK</sequence>
<dbReference type="InterPro" id="IPR005514">
    <property type="entry name" value="DUF316"/>
</dbReference>
<name>A0A6A5HXB0_CAERE</name>
<dbReference type="PRINTS" id="PR00722">
    <property type="entry name" value="CHYMOTRYPSIN"/>
</dbReference>